<dbReference type="Proteomes" id="UP000035058">
    <property type="component" value="Unassembled WGS sequence"/>
</dbReference>
<dbReference type="GO" id="GO:0004252">
    <property type="term" value="F:serine-type endopeptidase activity"/>
    <property type="evidence" value="ECO:0007669"/>
    <property type="project" value="InterPro"/>
</dbReference>
<gene>
    <name evidence="3" type="ORF">GONAM_54_00920</name>
</gene>
<reference evidence="3 4" key="1">
    <citation type="submission" date="2012-08" db="EMBL/GenBank/DDBJ databases">
        <title>Whole genome shotgun sequence of Gordonia namibiensis NBRC 108229.</title>
        <authorList>
            <person name="Isaki-Nakamura S."/>
            <person name="Hosoyama A."/>
            <person name="Tsuchikane K."/>
            <person name="Katsumata H."/>
            <person name="Baba S."/>
            <person name="Yamazaki S."/>
            <person name="Fujita N."/>
        </authorList>
    </citation>
    <scope>NUCLEOTIDE SEQUENCE [LARGE SCALE GENOMIC DNA]</scope>
    <source>
        <strain evidence="3 4">NBRC 108229</strain>
    </source>
</reference>
<evidence type="ECO:0000313" key="4">
    <source>
        <dbReference type="Proteomes" id="UP000035058"/>
    </source>
</evidence>
<dbReference type="Gene3D" id="2.40.10.10">
    <property type="entry name" value="Trypsin-like serine proteases"/>
    <property type="match status" value="2"/>
</dbReference>
<dbReference type="InterPro" id="IPR001254">
    <property type="entry name" value="Trypsin_dom"/>
</dbReference>
<feature type="signal peptide" evidence="1">
    <location>
        <begin position="1"/>
        <end position="24"/>
    </location>
</feature>
<organism evidence="3 4">
    <name type="scientific">Gordonia namibiensis NBRC 108229</name>
    <dbReference type="NCBI Taxonomy" id="1208314"/>
    <lineage>
        <taxon>Bacteria</taxon>
        <taxon>Bacillati</taxon>
        <taxon>Actinomycetota</taxon>
        <taxon>Actinomycetes</taxon>
        <taxon>Mycobacteriales</taxon>
        <taxon>Gordoniaceae</taxon>
        <taxon>Gordonia</taxon>
    </lineage>
</organism>
<keyword evidence="1" id="KW-0732">Signal</keyword>
<feature type="chain" id="PRO_5038893628" description="Peptidase S1 domain-containing protein" evidence="1">
    <location>
        <begin position="25"/>
        <end position="213"/>
    </location>
</feature>
<keyword evidence="4" id="KW-1185">Reference proteome</keyword>
<evidence type="ECO:0000313" key="3">
    <source>
        <dbReference type="EMBL" id="GAC02464.1"/>
    </source>
</evidence>
<dbReference type="AlphaFoldDB" id="K6W1R0"/>
<dbReference type="Pfam" id="PF00089">
    <property type="entry name" value="Trypsin"/>
    <property type="match status" value="1"/>
</dbReference>
<evidence type="ECO:0000259" key="2">
    <source>
        <dbReference type="Pfam" id="PF00089"/>
    </source>
</evidence>
<sequence length="213" mass="21950">MGMRFRALTALGASAALVTTPAVVADAATPTVRSGMAISIDDTVLTSNSCTLGAVISAKKALTAGHCGAVGRAVHDRTGKKIGTITANRIGQRLDIAVVGLAPRTSARIDTVDWDAKFHRGQLVWKSGITTGYGTGKVTDPAEVLRTSHGFSLAPPFLTSHDSFSVQTSLRSESGDSGAGVRDSRGRVVGILSSATLEGTGVVPVSRLPRALR</sequence>
<feature type="domain" description="Peptidase S1" evidence="2">
    <location>
        <begin position="49"/>
        <end position="195"/>
    </location>
</feature>
<name>K6W1R0_9ACTN</name>
<dbReference type="SUPFAM" id="SSF50494">
    <property type="entry name" value="Trypsin-like serine proteases"/>
    <property type="match status" value="1"/>
</dbReference>
<protein>
    <recommendedName>
        <fullName evidence="2">Peptidase S1 domain-containing protein</fullName>
    </recommendedName>
</protein>
<accession>K6W1R0</accession>
<proteinExistence type="predicted"/>
<comment type="caution">
    <text evidence="3">The sequence shown here is derived from an EMBL/GenBank/DDBJ whole genome shotgun (WGS) entry which is preliminary data.</text>
</comment>
<dbReference type="EMBL" id="BAHE01000054">
    <property type="protein sequence ID" value="GAC02464.1"/>
    <property type="molecule type" value="Genomic_DNA"/>
</dbReference>
<dbReference type="GO" id="GO:0006508">
    <property type="term" value="P:proteolysis"/>
    <property type="evidence" value="ECO:0007669"/>
    <property type="project" value="InterPro"/>
</dbReference>
<evidence type="ECO:0000256" key="1">
    <source>
        <dbReference type="SAM" id="SignalP"/>
    </source>
</evidence>
<dbReference type="InterPro" id="IPR043504">
    <property type="entry name" value="Peptidase_S1_PA_chymotrypsin"/>
</dbReference>
<dbReference type="RefSeq" id="WP_006868599.1">
    <property type="nucleotide sequence ID" value="NZ_BAHE01000054.1"/>
</dbReference>
<dbReference type="InterPro" id="IPR009003">
    <property type="entry name" value="Peptidase_S1_PA"/>
</dbReference>